<dbReference type="PANTHER" id="PTHR41532:SF1">
    <property type="entry name" value="FIXS PROTEIN"/>
    <property type="match status" value="1"/>
</dbReference>
<comment type="caution">
    <text evidence="1">The sequence shown here is derived from an EMBL/GenBank/DDBJ whole genome shotgun (WGS) entry which is preliminary data.</text>
</comment>
<sequence length="48" mass="5482">MTIIFLLIGISLLVALVFLGSFLWAVRSGQYEDDYTPSVRMLFDDEPE</sequence>
<protein>
    <submittedName>
        <fullName evidence="1">Cbb3-type cytochrome oxidase assembly protein CcoS</fullName>
    </submittedName>
</protein>
<dbReference type="RefSeq" id="WP_226182000.1">
    <property type="nucleotide sequence ID" value="NZ_JAJADQ010000001.1"/>
</dbReference>
<reference evidence="1" key="1">
    <citation type="submission" date="2021-10" db="EMBL/GenBank/DDBJ databases">
        <authorList>
            <person name="Dean J.D."/>
            <person name="Kim M.K."/>
            <person name="Newey C.N."/>
            <person name="Stoker T.S."/>
            <person name="Thompson D.W."/>
            <person name="Grose J.H."/>
        </authorList>
    </citation>
    <scope>NUCLEOTIDE SEQUENCE</scope>
    <source>
        <strain evidence="1">BT635</strain>
    </source>
</reference>
<dbReference type="Proteomes" id="UP001165297">
    <property type="component" value="Unassembled WGS sequence"/>
</dbReference>
<organism evidence="1 2">
    <name type="scientific">Hymenobacter nitidus</name>
    <dbReference type="NCBI Taxonomy" id="2880929"/>
    <lineage>
        <taxon>Bacteria</taxon>
        <taxon>Pseudomonadati</taxon>
        <taxon>Bacteroidota</taxon>
        <taxon>Cytophagia</taxon>
        <taxon>Cytophagales</taxon>
        <taxon>Hymenobacteraceae</taxon>
        <taxon>Hymenobacter</taxon>
    </lineage>
</organism>
<accession>A0ABS8A8N4</accession>
<keyword evidence="2" id="KW-1185">Reference proteome</keyword>
<dbReference type="NCBIfam" id="TIGR00847">
    <property type="entry name" value="ccoS"/>
    <property type="match status" value="1"/>
</dbReference>
<dbReference type="EMBL" id="JAJADQ010000001">
    <property type="protein sequence ID" value="MCB2376251.1"/>
    <property type="molecule type" value="Genomic_DNA"/>
</dbReference>
<evidence type="ECO:0000313" key="2">
    <source>
        <dbReference type="Proteomes" id="UP001165297"/>
    </source>
</evidence>
<dbReference type="InterPro" id="IPR004714">
    <property type="entry name" value="Cyt_oxidase_maturation_cbb3"/>
</dbReference>
<gene>
    <name evidence="1" type="primary">ccoS</name>
    <name evidence="1" type="ORF">LGH70_01570</name>
</gene>
<dbReference type="Pfam" id="PF03597">
    <property type="entry name" value="FixS"/>
    <property type="match status" value="1"/>
</dbReference>
<dbReference type="PANTHER" id="PTHR41532">
    <property type="entry name" value="FIXS PROTEIN"/>
    <property type="match status" value="1"/>
</dbReference>
<proteinExistence type="predicted"/>
<name>A0ABS8A8N4_9BACT</name>
<evidence type="ECO:0000313" key="1">
    <source>
        <dbReference type="EMBL" id="MCB2376251.1"/>
    </source>
</evidence>